<reference evidence="2 3" key="1">
    <citation type="submission" date="2021-02" db="EMBL/GenBank/DDBJ databases">
        <title>Leishmania (Mundinia) enrietti genome sequencing and assembly.</title>
        <authorList>
            <person name="Almutairi H."/>
            <person name="Gatherer D."/>
        </authorList>
    </citation>
    <scope>NUCLEOTIDE SEQUENCE [LARGE SCALE GENOMIC DNA]</scope>
    <source>
        <strain evidence="2">CUR178</strain>
    </source>
</reference>
<accession>A0A836L3B4</accession>
<feature type="compositionally biased region" description="Basic and acidic residues" evidence="1">
    <location>
        <begin position="52"/>
        <end position="66"/>
    </location>
</feature>
<feature type="region of interest" description="Disordered" evidence="1">
    <location>
        <begin position="1"/>
        <end position="66"/>
    </location>
</feature>
<evidence type="ECO:0000256" key="1">
    <source>
        <dbReference type="SAM" id="MobiDB-lite"/>
    </source>
</evidence>
<comment type="caution">
    <text evidence="2">The sequence shown here is derived from an EMBL/GenBank/DDBJ whole genome shotgun (WGS) entry which is preliminary data.</text>
</comment>
<evidence type="ECO:0000313" key="2">
    <source>
        <dbReference type="EMBL" id="KAG5487148.1"/>
    </source>
</evidence>
<dbReference type="RefSeq" id="XP_067696104.1">
    <property type="nucleotide sequence ID" value="XM_067839791.1"/>
</dbReference>
<dbReference type="OrthoDB" id="268246at2759"/>
<proteinExistence type="predicted"/>
<evidence type="ECO:0000313" key="3">
    <source>
        <dbReference type="Proteomes" id="UP000674179"/>
    </source>
</evidence>
<dbReference type="Proteomes" id="UP000674179">
    <property type="component" value="Chromosome 2"/>
</dbReference>
<dbReference type="AlphaFoldDB" id="A0A836L3B4"/>
<dbReference type="EMBL" id="JAFHKP010000002">
    <property type="protein sequence ID" value="KAG5487148.1"/>
    <property type="molecule type" value="Genomic_DNA"/>
</dbReference>
<name>A0A836L3B4_LEIEN</name>
<sequence length="66" mass="6938">MSASAMAGRAMADRHQRNAKQRPGGARVPFSAVSAPALQRSIYAHQSSAAGGEHRSTADSQRQSES</sequence>
<protein>
    <submittedName>
        <fullName evidence="2">Uncharacterized protein</fullName>
    </submittedName>
</protein>
<dbReference type="GeneID" id="94175301"/>
<keyword evidence="3" id="KW-1185">Reference proteome</keyword>
<organism evidence="2 3">
    <name type="scientific">Leishmania enriettii</name>
    <dbReference type="NCBI Taxonomy" id="5663"/>
    <lineage>
        <taxon>Eukaryota</taxon>
        <taxon>Discoba</taxon>
        <taxon>Euglenozoa</taxon>
        <taxon>Kinetoplastea</taxon>
        <taxon>Metakinetoplastina</taxon>
        <taxon>Trypanosomatida</taxon>
        <taxon>Trypanosomatidae</taxon>
        <taxon>Leishmaniinae</taxon>
        <taxon>Leishmania</taxon>
    </lineage>
</organism>
<gene>
    <name evidence="2" type="ORF">CUR178_08160</name>
</gene>
<dbReference type="KEGG" id="lenr:94175301"/>
<feature type="compositionally biased region" description="Low complexity" evidence="1">
    <location>
        <begin position="1"/>
        <end position="10"/>
    </location>
</feature>